<evidence type="ECO:0000313" key="4">
    <source>
        <dbReference type="Proteomes" id="UP000678393"/>
    </source>
</evidence>
<gene>
    <name evidence="3" type="ORF">CUNI_LOCUS16327</name>
</gene>
<comment type="caution">
    <text evidence="3">The sequence shown here is derived from an EMBL/GenBank/DDBJ whole genome shotgun (WGS) entry which is preliminary data.</text>
</comment>
<dbReference type="Pfam" id="PF01562">
    <property type="entry name" value="Pep_M12B_propep"/>
    <property type="match status" value="1"/>
</dbReference>
<evidence type="ECO:0000256" key="1">
    <source>
        <dbReference type="ARBA" id="ARBA00023157"/>
    </source>
</evidence>
<accession>A0A8S3ZN07</accession>
<dbReference type="AlphaFoldDB" id="A0A8S3ZN07"/>
<protein>
    <recommendedName>
        <fullName evidence="2">Peptidase M12B propeptide domain-containing protein</fullName>
    </recommendedName>
</protein>
<dbReference type="EMBL" id="CAJHNH020004236">
    <property type="protein sequence ID" value="CAG5130769.1"/>
    <property type="molecule type" value="Genomic_DNA"/>
</dbReference>
<organism evidence="3 4">
    <name type="scientific">Candidula unifasciata</name>
    <dbReference type="NCBI Taxonomy" id="100452"/>
    <lineage>
        <taxon>Eukaryota</taxon>
        <taxon>Metazoa</taxon>
        <taxon>Spiralia</taxon>
        <taxon>Lophotrochozoa</taxon>
        <taxon>Mollusca</taxon>
        <taxon>Gastropoda</taxon>
        <taxon>Heterobranchia</taxon>
        <taxon>Euthyneura</taxon>
        <taxon>Panpulmonata</taxon>
        <taxon>Eupulmonata</taxon>
        <taxon>Stylommatophora</taxon>
        <taxon>Helicina</taxon>
        <taxon>Helicoidea</taxon>
        <taxon>Geomitridae</taxon>
        <taxon>Candidula</taxon>
    </lineage>
</organism>
<feature type="non-terminal residue" evidence="3">
    <location>
        <position position="1"/>
    </location>
</feature>
<proteinExistence type="predicted"/>
<feature type="domain" description="Peptidase M12B propeptide" evidence="2">
    <location>
        <begin position="6"/>
        <end position="47"/>
    </location>
</feature>
<sequence>GSHEHVQQLTIQLVLDGRLYKIRLLRNEALLSAGITVKHYEKDNQQILTK</sequence>
<feature type="non-terminal residue" evidence="3">
    <location>
        <position position="50"/>
    </location>
</feature>
<name>A0A8S3ZN07_9EUPU</name>
<dbReference type="Proteomes" id="UP000678393">
    <property type="component" value="Unassembled WGS sequence"/>
</dbReference>
<keyword evidence="4" id="KW-1185">Reference proteome</keyword>
<dbReference type="InterPro" id="IPR002870">
    <property type="entry name" value="Peptidase_M12B_N"/>
</dbReference>
<evidence type="ECO:0000313" key="3">
    <source>
        <dbReference type="EMBL" id="CAG5130769.1"/>
    </source>
</evidence>
<reference evidence="3" key="1">
    <citation type="submission" date="2021-04" db="EMBL/GenBank/DDBJ databases">
        <authorList>
            <consortium name="Molecular Ecology Group"/>
        </authorList>
    </citation>
    <scope>NUCLEOTIDE SEQUENCE</scope>
</reference>
<evidence type="ECO:0000259" key="2">
    <source>
        <dbReference type="Pfam" id="PF01562"/>
    </source>
</evidence>
<keyword evidence="1" id="KW-1015">Disulfide bond</keyword>